<comment type="caution">
    <text evidence="2">The sequence shown here is derived from an EMBL/GenBank/DDBJ whole genome shotgun (WGS) entry which is preliminary data.</text>
</comment>
<dbReference type="Gene3D" id="3.40.50.1010">
    <property type="entry name" value="5'-nuclease"/>
    <property type="match status" value="1"/>
</dbReference>
<dbReference type="EMBL" id="VRMA01000043">
    <property type="protein sequence ID" value="TXK57158.1"/>
    <property type="molecule type" value="Genomic_DNA"/>
</dbReference>
<dbReference type="CDD" id="cd10146">
    <property type="entry name" value="LabA_like_C"/>
    <property type="match status" value="1"/>
</dbReference>
<accession>A0ABY3L1I1</accession>
<feature type="domain" description="HTH OST-type" evidence="1">
    <location>
        <begin position="145"/>
        <end position="221"/>
    </location>
</feature>
<dbReference type="Gene3D" id="3.30.420.610">
    <property type="entry name" value="LOTUS domain-like"/>
    <property type="match status" value="1"/>
</dbReference>
<dbReference type="Proteomes" id="UP000321317">
    <property type="component" value="Unassembled WGS sequence"/>
</dbReference>
<dbReference type="InterPro" id="IPR021139">
    <property type="entry name" value="NYN"/>
</dbReference>
<sequence>MENKSIAIFIDVENVSPKYAKDIFDIASDYGEIVVKRIYADWTSKTTKGWKEHILEHSIIAMQNFRFNSQKNSSDMYLMADAMSMFYEKDIEIFIIVSSDSDYIPLAHKLRENKRQVIGIVENKANQSYINAFNEFHYLNKKQEKSDELIKELFNTIDQLIEEKNRAEYSQIPPIMQRKYPDFNRQNYGCSSFKELINKFIDNNYKKEVANDGCTHYLVKN</sequence>
<proteinExistence type="predicted"/>
<protein>
    <submittedName>
        <fullName evidence="2">NYN domain-containing protein</fullName>
    </submittedName>
</protein>
<organism evidence="2 3">
    <name type="scientific">Campylobacter helveticus</name>
    <dbReference type="NCBI Taxonomy" id="28898"/>
    <lineage>
        <taxon>Bacteria</taxon>
        <taxon>Pseudomonadati</taxon>
        <taxon>Campylobacterota</taxon>
        <taxon>Epsilonproteobacteria</taxon>
        <taxon>Campylobacterales</taxon>
        <taxon>Campylobacteraceae</taxon>
        <taxon>Campylobacter</taxon>
    </lineage>
</organism>
<evidence type="ECO:0000259" key="1">
    <source>
        <dbReference type="PROSITE" id="PS51644"/>
    </source>
</evidence>
<reference evidence="2 3" key="1">
    <citation type="submission" date="2019-08" db="EMBL/GenBank/DDBJ databases">
        <title>Rapid identification of Enteric Bacteria from Whole Genome Sequences (WGS) using Average Nucleotide Identity (ANI).</title>
        <authorList>
            <person name="Lane C."/>
        </authorList>
    </citation>
    <scope>NUCLEOTIDE SEQUENCE [LARGE SCALE GENOMIC DNA]</scope>
    <source>
        <strain evidence="2 3">D4984</strain>
    </source>
</reference>
<name>A0ABY3L1I1_9BACT</name>
<dbReference type="InterPro" id="IPR025605">
    <property type="entry name" value="OST-HTH/LOTUS_dom"/>
</dbReference>
<gene>
    <name evidence="2" type="ORF">FVD16_05160</name>
</gene>
<keyword evidence="3" id="KW-1185">Reference proteome</keyword>
<dbReference type="Pfam" id="PF01936">
    <property type="entry name" value="NYN"/>
    <property type="match status" value="1"/>
</dbReference>
<dbReference type="PANTHER" id="PTHR35811">
    <property type="entry name" value="SLR1870 PROTEIN"/>
    <property type="match status" value="1"/>
</dbReference>
<dbReference type="PROSITE" id="PS51644">
    <property type="entry name" value="HTH_OST"/>
    <property type="match status" value="1"/>
</dbReference>
<evidence type="ECO:0000313" key="3">
    <source>
        <dbReference type="Proteomes" id="UP000321317"/>
    </source>
</evidence>
<dbReference type="Pfam" id="PF12872">
    <property type="entry name" value="OST-HTH"/>
    <property type="match status" value="1"/>
</dbReference>
<dbReference type="InterPro" id="IPR041966">
    <property type="entry name" value="LOTUS-like"/>
</dbReference>
<dbReference type="PANTHER" id="PTHR35811:SF1">
    <property type="entry name" value="HTH OST-TYPE DOMAIN-CONTAINING PROTEIN"/>
    <property type="match status" value="1"/>
</dbReference>
<dbReference type="CDD" id="cd11297">
    <property type="entry name" value="PIN_LabA-like_N_1"/>
    <property type="match status" value="1"/>
</dbReference>
<dbReference type="RefSeq" id="WP_147734613.1">
    <property type="nucleotide sequence ID" value="NZ_JANKHQ010000004.1"/>
</dbReference>
<evidence type="ECO:0000313" key="2">
    <source>
        <dbReference type="EMBL" id="TXK57158.1"/>
    </source>
</evidence>